<dbReference type="InterPro" id="IPR001611">
    <property type="entry name" value="Leu-rich_rpt"/>
</dbReference>
<keyword evidence="6 7" id="KW-0067">ATP-binding</keyword>
<dbReference type="InterPro" id="IPR017441">
    <property type="entry name" value="Protein_kinase_ATP_BS"/>
</dbReference>
<evidence type="ECO:0000256" key="2">
    <source>
        <dbReference type="ARBA" id="ARBA00022527"/>
    </source>
</evidence>
<evidence type="ECO:0000256" key="1">
    <source>
        <dbReference type="ARBA" id="ARBA00004167"/>
    </source>
</evidence>
<dbReference type="PROSITE" id="PS00108">
    <property type="entry name" value="PROTEIN_KINASE_ST"/>
    <property type="match status" value="1"/>
</dbReference>
<evidence type="ECO:0000259" key="8">
    <source>
        <dbReference type="PROSITE" id="PS50011"/>
    </source>
</evidence>
<dbReference type="PANTHER" id="PTHR48056">
    <property type="entry name" value="LRR RECEPTOR-LIKE SERINE/THREONINE-PROTEIN KINASE-RELATED"/>
    <property type="match status" value="1"/>
</dbReference>
<keyword evidence="4" id="KW-0677">Repeat</keyword>
<comment type="subcellular location">
    <subcellularLocation>
        <location evidence="1">Membrane</location>
        <topology evidence="1">Single-pass membrane protein</topology>
    </subcellularLocation>
</comment>
<evidence type="ECO:0000313" key="10">
    <source>
        <dbReference type="Proteomes" id="UP001527925"/>
    </source>
</evidence>
<feature type="binding site" evidence="7">
    <location>
        <position position="250"/>
    </location>
    <ligand>
        <name>ATP</name>
        <dbReference type="ChEBI" id="CHEBI:30616"/>
    </ligand>
</feature>
<dbReference type="InterPro" id="IPR000719">
    <property type="entry name" value="Prot_kinase_dom"/>
</dbReference>
<dbReference type="InterPro" id="IPR050647">
    <property type="entry name" value="Plant_LRR-RLKs"/>
</dbReference>
<dbReference type="EMBL" id="JADGIZ020000050">
    <property type="protein sequence ID" value="KAL2913166.1"/>
    <property type="molecule type" value="Genomic_DNA"/>
</dbReference>
<keyword evidence="2" id="KW-0723">Serine/threonine-protein kinase</keyword>
<dbReference type="SUPFAM" id="SSF52058">
    <property type="entry name" value="L domain-like"/>
    <property type="match status" value="2"/>
</dbReference>
<keyword evidence="10" id="KW-1185">Reference proteome</keyword>
<name>A0ABR4N0W8_9FUNG</name>
<dbReference type="Proteomes" id="UP001527925">
    <property type="component" value="Unassembled WGS sequence"/>
</dbReference>
<dbReference type="InterPro" id="IPR001245">
    <property type="entry name" value="Ser-Thr/Tyr_kinase_cat_dom"/>
</dbReference>
<protein>
    <recommendedName>
        <fullName evidence="8">Protein kinase domain-containing protein</fullName>
    </recommendedName>
</protein>
<dbReference type="Gene3D" id="3.80.10.10">
    <property type="entry name" value="Ribonuclease Inhibitor"/>
    <property type="match status" value="4"/>
</dbReference>
<keyword evidence="2" id="KW-0418">Kinase</keyword>
<dbReference type="SMART" id="SM00220">
    <property type="entry name" value="S_TKc"/>
    <property type="match status" value="1"/>
</dbReference>
<dbReference type="SMART" id="SM00369">
    <property type="entry name" value="LRR_TYP"/>
    <property type="match status" value="10"/>
</dbReference>
<sequence>MTETITAPETAPGVAPAPTGFTVSALAAEVGRAAAGIVVCRAAAAALARRAALAAAALDSVSVTTPRRPAAALRHALVDACRLLRKAAARNQLHQALVARKTAEQLAGMWMQVGVLSKSLHLGISTDDGEMAAAAAHDTADLAALVDHLVAAADVPQIPQLQQLETLLAINRHQSDLAAALPDRMHAPLMQLLSRTALAIITTAGRGLSAPQDWSVDPDDVEIDRAARIGRGGFGDVFRGWWEGRDVAVKVLGAARGPDAAAAIEKEAAAWFPLHHPNVLRPWRVCVNADEPFIVMPLLCGDVRSFLAAHGDTGIDVRTGFLLGIARGMQYLHERQPPVVHGDLKANNVLIDRHGDVLITDFGLALIKESTSADTVRRGGALRWIAPERYSRGYKLARPYDVFAFAMTALQILTGQAPFADEPHAEAVAMWIRDGERPDRPAGIPDALWSVIVDSWSHDASQRPSFREIVRRLEALPSSVVAFNQVSQQAVPAGLPLGTKSFGESGITVHHDSGFQQSRPSKRDIDILLELFPEWCASKGITVDNYQIVDKVYEHMDNDMQSIVSWNGNNQLCGLVLIGDDIVGPLTPKISRLTHLETLQRQMTRIPESIGLLRHLKKLIVETSQVSTIPESICNLRKLQHLSFWSCRIKAIPESIGNLKKLKSMSATMIVFYKRRFADSYINDLGYGSIKTLPKSLMDMPSLISLSLLKNSLTELPLEPPNWEKLSAFNVSENELKTLPDWICSLTNLEDMELDDNHLVSLPESIGNLQKLDLLRVFNNRLESLPDSVCALRKVRRMELNDNLLSSLPENIGDMESLTLLAVDSNKISKLPESAVRLTQLGVLTLANNNLAVFPDQIAHMTRLVKLDLSGNLIADVPEWIGTLTGLAVLHLGKNRIARLPASIGALQRLTTLQLSQNWLGEVPDSVGELRRLTKLLLDKNQLKTLPQSLRRLEDLTELQLDGNMATADELRASMQRG</sequence>
<dbReference type="InterPro" id="IPR008271">
    <property type="entry name" value="Ser/Thr_kinase_AS"/>
</dbReference>
<keyword evidence="2" id="KW-0808">Transferase</keyword>
<dbReference type="Gene3D" id="1.10.510.10">
    <property type="entry name" value="Transferase(Phosphotransferase) domain 1"/>
    <property type="match status" value="1"/>
</dbReference>
<dbReference type="PANTHER" id="PTHR48056:SF57">
    <property type="entry name" value="LEUCINE-RICH REPEAT-CONTAINING N-TERMINAL PLANT-TYPE DOMAIN-CONTAINING PROTEIN"/>
    <property type="match status" value="1"/>
</dbReference>
<dbReference type="SMART" id="SM00364">
    <property type="entry name" value="LRR_BAC"/>
    <property type="match status" value="8"/>
</dbReference>
<dbReference type="PROSITE" id="PS00107">
    <property type="entry name" value="PROTEIN_KINASE_ATP"/>
    <property type="match status" value="1"/>
</dbReference>
<keyword evidence="5 7" id="KW-0547">Nucleotide-binding</keyword>
<dbReference type="InterPro" id="IPR011009">
    <property type="entry name" value="Kinase-like_dom_sf"/>
</dbReference>
<evidence type="ECO:0000256" key="5">
    <source>
        <dbReference type="ARBA" id="ARBA00022741"/>
    </source>
</evidence>
<feature type="domain" description="Protein kinase" evidence="8">
    <location>
        <begin position="223"/>
        <end position="476"/>
    </location>
</feature>
<evidence type="ECO:0000256" key="6">
    <source>
        <dbReference type="ARBA" id="ARBA00022840"/>
    </source>
</evidence>
<evidence type="ECO:0000256" key="4">
    <source>
        <dbReference type="ARBA" id="ARBA00022737"/>
    </source>
</evidence>
<keyword evidence="3" id="KW-0433">Leucine-rich repeat</keyword>
<dbReference type="Pfam" id="PF23598">
    <property type="entry name" value="LRR_14"/>
    <property type="match status" value="2"/>
</dbReference>
<dbReference type="InterPro" id="IPR055414">
    <property type="entry name" value="LRR_R13L4/SHOC2-like"/>
</dbReference>
<dbReference type="SUPFAM" id="SSF56112">
    <property type="entry name" value="Protein kinase-like (PK-like)"/>
    <property type="match status" value="1"/>
</dbReference>
<reference evidence="9 10" key="1">
    <citation type="submission" date="2023-09" db="EMBL/GenBank/DDBJ databases">
        <title>Pangenome analysis of Batrachochytrium dendrobatidis and related Chytrids.</title>
        <authorList>
            <person name="Yacoub M.N."/>
            <person name="Stajich J.E."/>
            <person name="James T.Y."/>
        </authorList>
    </citation>
    <scope>NUCLEOTIDE SEQUENCE [LARGE SCALE GENOMIC DNA]</scope>
    <source>
        <strain evidence="9 10">JEL0888</strain>
    </source>
</reference>
<dbReference type="InterPro" id="IPR003591">
    <property type="entry name" value="Leu-rich_rpt_typical-subtyp"/>
</dbReference>
<gene>
    <name evidence="9" type="ORF">HK105_207285</name>
</gene>
<dbReference type="Pfam" id="PF13855">
    <property type="entry name" value="LRR_8"/>
    <property type="match status" value="1"/>
</dbReference>
<evidence type="ECO:0000313" key="9">
    <source>
        <dbReference type="EMBL" id="KAL2913166.1"/>
    </source>
</evidence>
<dbReference type="Pfam" id="PF07714">
    <property type="entry name" value="PK_Tyr_Ser-Thr"/>
    <property type="match status" value="1"/>
</dbReference>
<dbReference type="InterPro" id="IPR032675">
    <property type="entry name" value="LRR_dom_sf"/>
</dbReference>
<accession>A0ABR4N0W8</accession>
<proteinExistence type="predicted"/>
<dbReference type="PROSITE" id="PS50011">
    <property type="entry name" value="PROTEIN_KINASE_DOM"/>
    <property type="match status" value="1"/>
</dbReference>
<organism evidence="9 10">
    <name type="scientific">Polyrhizophydium stewartii</name>
    <dbReference type="NCBI Taxonomy" id="2732419"/>
    <lineage>
        <taxon>Eukaryota</taxon>
        <taxon>Fungi</taxon>
        <taxon>Fungi incertae sedis</taxon>
        <taxon>Chytridiomycota</taxon>
        <taxon>Chytridiomycota incertae sedis</taxon>
        <taxon>Chytridiomycetes</taxon>
        <taxon>Rhizophydiales</taxon>
        <taxon>Rhizophydiales incertae sedis</taxon>
        <taxon>Polyrhizophydium</taxon>
    </lineage>
</organism>
<comment type="caution">
    <text evidence="9">The sequence shown here is derived from an EMBL/GenBank/DDBJ whole genome shotgun (WGS) entry which is preliminary data.</text>
</comment>
<evidence type="ECO:0000256" key="7">
    <source>
        <dbReference type="PROSITE-ProRule" id="PRU10141"/>
    </source>
</evidence>
<evidence type="ECO:0000256" key="3">
    <source>
        <dbReference type="ARBA" id="ARBA00022614"/>
    </source>
</evidence>